<name>A0A3N4GL43_9LACT</name>
<dbReference type="AlphaFoldDB" id="A0A3N4GL43"/>
<keyword evidence="1" id="KW-0812">Transmembrane</keyword>
<feature type="transmembrane region" description="Helical" evidence="1">
    <location>
        <begin position="21"/>
        <end position="43"/>
    </location>
</feature>
<comment type="caution">
    <text evidence="2">The sequence shown here is derived from an EMBL/GenBank/DDBJ whole genome shotgun (WGS) entry which is preliminary data.</text>
</comment>
<dbReference type="OrthoDB" id="9815466at2"/>
<proteinExistence type="predicted"/>
<sequence length="926" mass="103803">MTQLYQAIQKICQKHPLKSAMVGLFLAVFVLMGAFFAVGLQIAPFGNGTILTVDLGQQYVDFYQYYRDVFYGNWDQLFYSFTKATGGEMVGTWSYYLMSPYLLLLLVFPQSWLSFAVALIVVLKLATGAAAFQFMLGRLYNEVTWQSLTFSFAYAFIGYLSANQLNVMWLDGVIFLPFLIWGLEKIMRGQAGWTYAFWLAAILISNYYIGYMICLFTVLFFAYRFVAHSSPTLHATENEAHLNGQLAAASKYQANYFSNIKGYLTKTTAKFAGWSLAGGGLAAFLLIPTFYALTTSKGAQSSPPLELKADYPIYDIVSKFILGPFNFDQMPDGLPNIFIGSLPLIMAILFFFSKKIALSERLAALAVTVILLLSMNISAFNLVWHGLQYPIWYPYRFSFVFSFFLLYIGYQVYRLKPSLSMKAALSLLVVFAMGCGYLLYRIDEFDYISATTVIITFILFVGIAALLIMAADFNKLIYGLLLVITASEVFANSVITIASISYLKEDDFAAYISETKPLVSEYAPGEDEFYRMTKTFQRTKNDAMQLGYYDLNHFNSTLERNTTQLFKQLGFPMSDGFTNYTTGTLLTDALFGVKYYFSLTPFASDQGSLSDRATSTRADLGLYDVTEVTDQMLVHENPNALSLGYMVNQEITDVDASDVNPIYLQDELLNVLLGQGPTDGVSLDQFEIANFASIDLFHVSSQDESVVNTAYTRDDTGEDSFIDIHINVKTNQSYYITVPSYLDDEEVKYYLDGEELDYDSSYQSIQVFNIASDDQNTEKVFTIQLLEDETTLSDVNLYTLDPTIIETMSEDLSAGNLQLDTFDNASFSGTVTVDDPSEYLMLTIPYAKGWHASVNGEAVDTIELLNGGFMGIQFPKAGTYDISFYYVPEGLILGCIITVATAGVLTGIYVYGKKRKRTSKNDDYLN</sequence>
<gene>
    <name evidence="2" type="ORF">EF384_01535</name>
</gene>
<feature type="transmembrane region" description="Helical" evidence="1">
    <location>
        <begin position="393"/>
        <end position="413"/>
    </location>
</feature>
<feature type="transmembrane region" description="Helical" evidence="1">
    <location>
        <begin position="167"/>
        <end position="183"/>
    </location>
</feature>
<dbReference type="InterPro" id="IPR018580">
    <property type="entry name" value="Uncharacterised_YfhO"/>
</dbReference>
<feature type="transmembrane region" description="Helical" evidence="1">
    <location>
        <begin position="143"/>
        <end position="160"/>
    </location>
</feature>
<feature type="transmembrane region" description="Helical" evidence="1">
    <location>
        <begin position="891"/>
        <end position="911"/>
    </location>
</feature>
<feature type="transmembrane region" description="Helical" evidence="1">
    <location>
        <begin position="90"/>
        <end position="108"/>
    </location>
</feature>
<dbReference type="RefSeq" id="WP_123779229.1">
    <property type="nucleotide sequence ID" value="NZ_RKMG01000003.1"/>
</dbReference>
<keyword evidence="1" id="KW-0472">Membrane</keyword>
<dbReference type="PANTHER" id="PTHR38454">
    <property type="entry name" value="INTEGRAL MEMBRANE PROTEIN-RELATED"/>
    <property type="match status" value="1"/>
</dbReference>
<feature type="transmembrane region" description="Helical" evidence="1">
    <location>
        <begin position="364"/>
        <end position="387"/>
    </location>
</feature>
<evidence type="ECO:0008006" key="4">
    <source>
        <dbReference type="Google" id="ProtNLM"/>
    </source>
</evidence>
<dbReference type="EMBL" id="RKMG01000003">
    <property type="protein sequence ID" value="RPA63629.1"/>
    <property type="molecule type" value="Genomic_DNA"/>
</dbReference>
<organism evidence="2 3">
    <name type="scientific">Aerococcus agrisoli</name>
    <dbReference type="NCBI Taxonomy" id="2487350"/>
    <lineage>
        <taxon>Bacteria</taxon>
        <taxon>Bacillati</taxon>
        <taxon>Bacillota</taxon>
        <taxon>Bacilli</taxon>
        <taxon>Lactobacillales</taxon>
        <taxon>Aerococcaceae</taxon>
        <taxon>Aerococcus</taxon>
    </lineage>
</organism>
<evidence type="ECO:0000313" key="2">
    <source>
        <dbReference type="EMBL" id="RPA63629.1"/>
    </source>
</evidence>
<keyword evidence="3" id="KW-1185">Reference proteome</keyword>
<reference evidence="2 3" key="1">
    <citation type="submission" date="2018-11" db="EMBL/GenBank/DDBJ databases">
        <title>Aerococcus sp. SJQ22, whole genome shotgun sequence.</title>
        <authorList>
            <person name="Sun L."/>
            <person name="Gao X."/>
            <person name="Chen W."/>
            <person name="Huang K."/>
        </authorList>
    </citation>
    <scope>NUCLEOTIDE SEQUENCE [LARGE SCALE GENOMIC DNA]</scope>
    <source>
        <strain evidence="2 3">SJQ22</strain>
    </source>
</reference>
<protein>
    <recommendedName>
        <fullName evidence="4">YfhO family protein</fullName>
    </recommendedName>
</protein>
<feature type="transmembrane region" description="Helical" evidence="1">
    <location>
        <begin position="115"/>
        <end position="137"/>
    </location>
</feature>
<dbReference type="PANTHER" id="PTHR38454:SF1">
    <property type="entry name" value="INTEGRAL MEMBRANE PROTEIN"/>
    <property type="match status" value="1"/>
</dbReference>
<feature type="transmembrane region" description="Helical" evidence="1">
    <location>
        <begin position="195"/>
        <end position="223"/>
    </location>
</feature>
<keyword evidence="1" id="KW-1133">Transmembrane helix</keyword>
<feature type="transmembrane region" description="Helical" evidence="1">
    <location>
        <begin position="271"/>
        <end position="293"/>
    </location>
</feature>
<accession>A0A3N4GL43</accession>
<dbReference type="Pfam" id="PF09586">
    <property type="entry name" value="YfhO"/>
    <property type="match status" value="1"/>
</dbReference>
<evidence type="ECO:0000256" key="1">
    <source>
        <dbReference type="SAM" id="Phobius"/>
    </source>
</evidence>
<feature type="transmembrane region" description="Helical" evidence="1">
    <location>
        <begin position="333"/>
        <end position="352"/>
    </location>
</feature>
<evidence type="ECO:0000313" key="3">
    <source>
        <dbReference type="Proteomes" id="UP000273977"/>
    </source>
</evidence>
<feature type="transmembrane region" description="Helical" evidence="1">
    <location>
        <begin position="476"/>
        <end position="503"/>
    </location>
</feature>
<dbReference type="Proteomes" id="UP000273977">
    <property type="component" value="Unassembled WGS sequence"/>
</dbReference>
<feature type="transmembrane region" description="Helical" evidence="1">
    <location>
        <begin position="425"/>
        <end position="442"/>
    </location>
</feature>
<feature type="transmembrane region" description="Helical" evidence="1">
    <location>
        <begin position="448"/>
        <end position="469"/>
    </location>
</feature>